<proteinExistence type="predicted"/>
<reference evidence="2 3" key="1">
    <citation type="submission" date="2023-01" db="EMBL/GenBank/DDBJ databases">
        <title>Vibrio sp. KJ40-1 sp.nov, isolated from marine algae.</title>
        <authorList>
            <person name="Butt M."/>
            <person name="Kim J.M.J."/>
            <person name="Jeon C.O.C."/>
        </authorList>
    </citation>
    <scope>NUCLEOTIDE SEQUENCE [LARGE SCALE GENOMIC DNA]</scope>
    <source>
        <strain evidence="2 3">KJ40-1</strain>
    </source>
</reference>
<evidence type="ECO:0000313" key="2">
    <source>
        <dbReference type="EMBL" id="MDB1124243.1"/>
    </source>
</evidence>
<dbReference type="EMBL" id="JAQLOI010000001">
    <property type="protein sequence ID" value="MDB1124243.1"/>
    <property type="molecule type" value="Genomic_DNA"/>
</dbReference>
<protein>
    <recommendedName>
        <fullName evidence="4">HEAT repeat domain-containing protein</fullName>
    </recommendedName>
</protein>
<evidence type="ECO:0008006" key="4">
    <source>
        <dbReference type="Google" id="ProtNLM"/>
    </source>
</evidence>
<feature type="chain" id="PRO_5046901657" description="HEAT repeat domain-containing protein" evidence="1">
    <location>
        <begin position="24"/>
        <end position="127"/>
    </location>
</feature>
<keyword evidence="1" id="KW-0732">Signal</keyword>
<sequence length="127" mass="13241">MKIRIPFLLGLLLSSLALITANAATQKEQIAIDLAIVLNGGMEPEQLVALLIEQKPELAEDIFLSVTQAHPEKATTIAQAAISAAPIKQQDQLLLSAINLGIDPTGVATATAAGVPNKAPNKDNGLE</sequence>
<keyword evidence="3" id="KW-1185">Reference proteome</keyword>
<accession>A0ABT4YT58</accession>
<evidence type="ECO:0000313" key="3">
    <source>
        <dbReference type="Proteomes" id="UP001210678"/>
    </source>
</evidence>
<feature type="signal peptide" evidence="1">
    <location>
        <begin position="1"/>
        <end position="23"/>
    </location>
</feature>
<dbReference type="RefSeq" id="WP_272136372.1">
    <property type="nucleotide sequence ID" value="NZ_JAQLOI010000001.1"/>
</dbReference>
<evidence type="ECO:0000256" key="1">
    <source>
        <dbReference type="SAM" id="SignalP"/>
    </source>
</evidence>
<name>A0ABT4YT58_9VIBR</name>
<dbReference type="Proteomes" id="UP001210678">
    <property type="component" value="Unassembled WGS sequence"/>
</dbReference>
<gene>
    <name evidence="2" type="ORF">PGX00_11500</name>
</gene>
<organism evidence="2 3">
    <name type="scientific">Vibrio algarum</name>
    <dbReference type="NCBI Taxonomy" id="3020714"/>
    <lineage>
        <taxon>Bacteria</taxon>
        <taxon>Pseudomonadati</taxon>
        <taxon>Pseudomonadota</taxon>
        <taxon>Gammaproteobacteria</taxon>
        <taxon>Vibrionales</taxon>
        <taxon>Vibrionaceae</taxon>
        <taxon>Vibrio</taxon>
    </lineage>
</organism>
<comment type="caution">
    <text evidence="2">The sequence shown here is derived from an EMBL/GenBank/DDBJ whole genome shotgun (WGS) entry which is preliminary data.</text>
</comment>